<evidence type="ECO:0000256" key="1">
    <source>
        <dbReference type="SAM" id="MobiDB-lite"/>
    </source>
</evidence>
<feature type="signal peptide" evidence="3">
    <location>
        <begin position="1"/>
        <end position="24"/>
    </location>
</feature>
<dbReference type="InterPro" id="IPR036116">
    <property type="entry name" value="FN3_sf"/>
</dbReference>
<dbReference type="EMBL" id="JAKGUD010000011">
    <property type="protein sequence ID" value="MCF4143153.1"/>
    <property type="molecule type" value="Genomic_DNA"/>
</dbReference>
<feature type="transmembrane region" description="Helical" evidence="2">
    <location>
        <begin position="721"/>
        <end position="740"/>
    </location>
</feature>
<keyword evidence="5" id="KW-1185">Reference proteome</keyword>
<sequence>MKRLRFFAASVLTSILLLSGSAWGALPDIVYHTMDFPNGAMGVLSDIDSEGRGGTGDIVRVNVYGDAVLYGYRHDEEDKILLVEHSGYGLGKDITYIFSPGKWDSPRSLTEEESFSWDMRGLDFDDSYFYVANLMQGRITKVRIDDLKVMDVSFDMGSFDTGESFDDQFGHLAEDVILAPDGFLYAMDQTYESYPLELGSGTVFKIDPTTMKAVDWAKVGASPWDMAYHDGYVYVSCFGGSMFTNGYKETDRPLIQRIPVSSMRGATQNIAGKDIINSENDMNGYMLLEIGSDGTIYITSYQIKDPFSSRVYIGNVDTLSSEPTFDSSTLKKVATFAGWSRASLMDRTRNLCWISDSGTSRNDAKLVAFDSTGIVESYEGSSLGGYPNMLALTGKNEKPDSSSNEPPSAPLLSTPPNCAAMPPNETDLSWERSTDPDGDSLLYRIYLAPDSDDLTYIATVAGTSFKPKLKSSSPYRWTIVADDEKGGRTSSKTGKFTTTGYSDPLFPSVPEDRYEDSGIALLRTKGGVIDDDLLEDHRTLSSSDITSLKVLSLDIPSISGNELVIDTTTTGGCYGIVEIAITADSSDLSAWDGLFEKLTAPASDQNAMRHRIVSRMSPIISIQGKTIDPTSNMSESQKELAIEAYPCGNRILMSFSIIVVDDDDFAEPRTAVDSSGNRYFVISDGDRDGKLKLSLGLGVLEEKDDETPSNYSFPSSTGCEVGSMGIGSLSLLLPVLIGLLRRSSKR</sequence>
<dbReference type="InterPro" id="IPR015943">
    <property type="entry name" value="WD40/YVTN_repeat-like_dom_sf"/>
</dbReference>
<evidence type="ECO:0008006" key="6">
    <source>
        <dbReference type="Google" id="ProtNLM"/>
    </source>
</evidence>
<name>A0ABS9EPN4_9BACT</name>
<dbReference type="RefSeq" id="WP_236099858.1">
    <property type="nucleotide sequence ID" value="NZ_JAKGUD010000011.1"/>
</dbReference>
<accession>A0ABS9EPN4</accession>
<gene>
    <name evidence="4" type="ORF">L2W38_10060</name>
</gene>
<evidence type="ECO:0000313" key="5">
    <source>
        <dbReference type="Proteomes" id="UP001200430"/>
    </source>
</evidence>
<dbReference type="SUPFAM" id="SSF49265">
    <property type="entry name" value="Fibronectin type III"/>
    <property type="match status" value="1"/>
</dbReference>
<keyword evidence="2" id="KW-1133">Transmembrane helix</keyword>
<reference evidence="4 5" key="1">
    <citation type="submission" date="2022-01" db="EMBL/GenBank/DDBJ databases">
        <title>Dethiosulfovibrio faecalis sp. nov., a novel proteolytic, non-sulfur-reducing bacterium isolated from a marine aquaculture solid waste bioreactor.</title>
        <authorList>
            <person name="Grabowski S."/>
            <person name="Apolinario E."/>
            <person name="Schneider N."/>
            <person name="Marshall C.W."/>
            <person name="Sowers K.R."/>
        </authorList>
    </citation>
    <scope>NUCLEOTIDE SEQUENCE [LARGE SCALE GENOMIC DNA]</scope>
    <source>
        <strain evidence="4 5">DSM 12537</strain>
    </source>
</reference>
<dbReference type="SUPFAM" id="SSF50952">
    <property type="entry name" value="Soluble quinoprotein glucose dehydrogenase"/>
    <property type="match status" value="1"/>
</dbReference>
<keyword evidence="3" id="KW-0732">Signal</keyword>
<evidence type="ECO:0000256" key="2">
    <source>
        <dbReference type="SAM" id="Phobius"/>
    </source>
</evidence>
<dbReference type="InterPro" id="IPR011041">
    <property type="entry name" value="Quinoprot_gluc/sorb_DH_b-prop"/>
</dbReference>
<evidence type="ECO:0000313" key="4">
    <source>
        <dbReference type="EMBL" id="MCF4143153.1"/>
    </source>
</evidence>
<feature type="chain" id="PRO_5046230598" description="Fibronectin type-III domain-containing protein" evidence="3">
    <location>
        <begin position="25"/>
        <end position="746"/>
    </location>
</feature>
<dbReference type="Gene3D" id="2.130.10.10">
    <property type="entry name" value="YVTN repeat-like/Quinoprotein amine dehydrogenase"/>
    <property type="match status" value="1"/>
</dbReference>
<keyword evidence="2" id="KW-0812">Transmembrane</keyword>
<feature type="region of interest" description="Disordered" evidence="1">
    <location>
        <begin position="391"/>
        <end position="433"/>
    </location>
</feature>
<dbReference type="Gene3D" id="2.60.40.10">
    <property type="entry name" value="Immunoglobulins"/>
    <property type="match status" value="1"/>
</dbReference>
<organism evidence="4 5">
    <name type="scientific">Dethiosulfovibrio marinus</name>
    <dbReference type="NCBI Taxonomy" id="133532"/>
    <lineage>
        <taxon>Bacteria</taxon>
        <taxon>Thermotogati</taxon>
        <taxon>Synergistota</taxon>
        <taxon>Synergistia</taxon>
        <taxon>Synergistales</taxon>
        <taxon>Dethiosulfovibrionaceae</taxon>
        <taxon>Dethiosulfovibrio</taxon>
    </lineage>
</organism>
<keyword evidence="2" id="KW-0472">Membrane</keyword>
<dbReference type="InterPro" id="IPR013783">
    <property type="entry name" value="Ig-like_fold"/>
</dbReference>
<protein>
    <recommendedName>
        <fullName evidence="6">Fibronectin type-III domain-containing protein</fullName>
    </recommendedName>
</protein>
<evidence type="ECO:0000256" key="3">
    <source>
        <dbReference type="SAM" id="SignalP"/>
    </source>
</evidence>
<dbReference type="Proteomes" id="UP001200430">
    <property type="component" value="Unassembled WGS sequence"/>
</dbReference>
<proteinExistence type="predicted"/>
<comment type="caution">
    <text evidence="4">The sequence shown here is derived from an EMBL/GenBank/DDBJ whole genome shotgun (WGS) entry which is preliminary data.</text>
</comment>